<evidence type="ECO:0000256" key="3">
    <source>
        <dbReference type="ARBA" id="ARBA00022905"/>
    </source>
</evidence>
<evidence type="ECO:0000256" key="2">
    <source>
        <dbReference type="ARBA" id="ARBA00011741"/>
    </source>
</evidence>
<dbReference type="Proteomes" id="UP000290759">
    <property type="component" value="Unassembled WGS sequence"/>
</dbReference>
<dbReference type="Gene3D" id="1.10.10.1150">
    <property type="entry name" value="Coenzyme PQQ synthesis protein D (PqqD)"/>
    <property type="match status" value="1"/>
</dbReference>
<dbReference type="AlphaFoldDB" id="A0A4Q2U3Q5"/>
<reference evidence="5 6" key="1">
    <citation type="submission" date="2018-12" db="EMBL/GenBank/DDBJ databases">
        <authorList>
            <person name="Grouzdev D.S."/>
            <person name="Krutkina M.S."/>
        </authorList>
    </citation>
    <scope>NUCLEOTIDE SEQUENCE [LARGE SCALE GENOMIC DNA]</scope>
    <source>
        <strain evidence="5 6">RmlP026</strain>
    </source>
</reference>
<dbReference type="InterPro" id="IPR008792">
    <property type="entry name" value="PQQD"/>
</dbReference>
<reference evidence="5 6" key="2">
    <citation type="submission" date="2019-02" db="EMBL/GenBank/DDBJ databases">
        <title>'Lichenibacterium ramalinii' gen. nov. sp. nov., 'Lichenibacterium minor' gen. nov. sp. nov.</title>
        <authorList>
            <person name="Pankratov T."/>
        </authorList>
    </citation>
    <scope>NUCLEOTIDE SEQUENCE [LARGE SCALE GENOMIC DNA]</scope>
    <source>
        <strain evidence="5 6">RmlP026</strain>
    </source>
</reference>
<organism evidence="5 6">
    <name type="scientific">Lichenibacterium minor</name>
    <dbReference type="NCBI Taxonomy" id="2316528"/>
    <lineage>
        <taxon>Bacteria</taxon>
        <taxon>Pseudomonadati</taxon>
        <taxon>Pseudomonadota</taxon>
        <taxon>Alphaproteobacteria</taxon>
        <taxon>Hyphomicrobiales</taxon>
        <taxon>Lichenihabitantaceae</taxon>
        <taxon>Lichenibacterium</taxon>
    </lineage>
</organism>
<dbReference type="NCBIfam" id="TIGR03859">
    <property type="entry name" value="PQQ_PqqD"/>
    <property type="match status" value="1"/>
</dbReference>
<evidence type="ECO:0000313" key="5">
    <source>
        <dbReference type="EMBL" id="RYC29581.1"/>
    </source>
</evidence>
<dbReference type="OrthoDB" id="7995890at2"/>
<gene>
    <name evidence="5" type="primary">pqqD</name>
    <name evidence="5" type="ORF">D3273_23350</name>
</gene>
<evidence type="ECO:0000313" key="6">
    <source>
        <dbReference type="Proteomes" id="UP000290759"/>
    </source>
</evidence>
<keyword evidence="6" id="KW-1185">Reference proteome</keyword>
<dbReference type="GO" id="GO:0048038">
    <property type="term" value="F:quinone binding"/>
    <property type="evidence" value="ECO:0007669"/>
    <property type="project" value="InterPro"/>
</dbReference>
<comment type="subunit">
    <text evidence="2">Monomer. Interacts with PqqE.</text>
</comment>
<dbReference type="EMBL" id="QYBB01000047">
    <property type="protein sequence ID" value="RYC29581.1"/>
    <property type="molecule type" value="Genomic_DNA"/>
</dbReference>
<keyword evidence="3" id="KW-0884">PQQ biosynthesis</keyword>
<comment type="caution">
    <text evidence="5">The sequence shown here is derived from an EMBL/GenBank/DDBJ whole genome shotgun (WGS) entry which is preliminary data.</text>
</comment>
<feature type="region of interest" description="Disordered" evidence="4">
    <location>
        <begin position="1"/>
        <end position="23"/>
    </location>
</feature>
<name>A0A4Q2U3Q5_9HYPH</name>
<dbReference type="GO" id="GO:0018189">
    <property type="term" value="P:pyrroloquinoline quinone biosynthetic process"/>
    <property type="evidence" value="ECO:0007669"/>
    <property type="project" value="UniProtKB-UniPathway"/>
</dbReference>
<dbReference type="InterPro" id="IPR022479">
    <property type="entry name" value="PqqD_bac"/>
</dbReference>
<comment type="pathway">
    <text evidence="1">Cofactor biosynthesis; pyrroloquinoline quinone biosynthesis.</text>
</comment>
<dbReference type="Pfam" id="PF05402">
    <property type="entry name" value="PqqD"/>
    <property type="match status" value="1"/>
</dbReference>
<proteinExistence type="predicted"/>
<accession>A0A4Q2U3Q5</accession>
<protein>
    <submittedName>
        <fullName evidence="5">Pyrroloquinoline quinone biosynthesis peptide chaperone PqqD</fullName>
    </submittedName>
</protein>
<dbReference type="UniPathway" id="UPA00539"/>
<evidence type="ECO:0000256" key="4">
    <source>
        <dbReference type="SAM" id="MobiDB-lite"/>
    </source>
</evidence>
<sequence>MTADTPRPTPALDPAGRPTLPRGVRLKHDELRGGWVLLAPERLLKLDAVSVEVLKRCTGEASLDAIVDDLAAAFAAPRERIAADVDAMLGGLVAKRLVDMR</sequence>
<evidence type="ECO:0000256" key="1">
    <source>
        <dbReference type="ARBA" id="ARBA00004886"/>
    </source>
</evidence>
<dbReference type="InterPro" id="IPR041881">
    <property type="entry name" value="PqqD_sf"/>
</dbReference>